<organism evidence="2 3">
    <name type="scientific">Gigaspora rosea</name>
    <dbReference type="NCBI Taxonomy" id="44941"/>
    <lineage>
        <taxon>Eukaryota</taxon>
        <taxon>Fungi</taxon>
        <taxon>Fungi incertae sedis</taxon>
        <taxon>Mucoromycota</taxon>
        <taxon>Glomeromycotina</taxon>
        <taxon>Glomeromycetes</taxon>
        <taxon>Diversisporales</taxon>
        <taxon>Gigasporaceae</taxon>
        <taxon>Gigaspora</taxon>
    </lineage>
</organism>
<evidence type="ECO:0000256" key="1">
    <source>
        <dbReference type="SAM" id="SignalP"/>
    </source>
</evidence>
<accession>A0A397VYZ2</accession>
<keyword evidence="1" id="KW-0732">Signal</keyword>
<feature type="chain" id="PRO_5017267401" description="MD-2-related lipid-recognition domain-containing protein" evidence="1">
    <location>
        <begin position="20"/>
        <end position="150"/>
    </location>
</feature>
<evidence type="ECO:0000313" key="2">
    <source>
        <dbReference type="EMBL" id="RIB27178.1"/>
    </source>
</evidence>
<evidence type="ECO:0008006" key="4">
    <source>
        <dbReference type="Google" id="ProtNLM"/>
    </source>
</evidence>
<gene>
    <name evidence="2" type="ORF">C2G38_63315</name>
</gene>
<dbReference type="OrthoDB" id="2307830at2759"/>
<evidence type="ECO:0000313" key="3">
    <source>
        <dbReference type="Proteomes" id="UP000266673"/>
    </source>
</evidence>
<reference evidence="2 3" key="1">
    <citation type="submission" date="2018-06" db="EMBL/GenBank/DDBJ databases">
        <title>Comparative genomics reveals the genomic features of Rhizophagus irregularis, R. cerebriforme, R. diaphanum and Gigaspora rosea, and their symbiotic lifestyle signature.</title>
        <authorList>
            <person name="Morin E."/>
            <person name="San Clemente H."/>
            <person name="Chen E.C.H."/>
            <person name="De La Providencia I."/>
            <person name="Hainaut M."/>
            <person name="Kuo A."/>
            <person name="Kohler A."/>
            <person name="Murat C."/>
            <person name="Tang N."/>
            <person name="Roy S."/>
            <person name="Loubradou J."/>
            <person name="Henrissat B."/>
            <person name="Grigoriev I.V."/>
            <person name="Corradi N."/>
            <person name="Roux C."/>
            <person name="Martin F.M."/>
        </authorList>
    </citation>
    <scope>NUCLEOTIDE SEQUENCE [LARGE SCALE GENOMIC DNA]</scope>
    <source>
        <strain evidence="2 3">DAOM 194757</strain>
    </source>
</reference>
<dbReference type="EMBL" id="QKWP01000108">
    <property type="protein sequence ID" value="RIB27178.1"/>
    <property type="molecule type" value="Genomic_DNA"/>
</dbReference>
<feature type="signal peptide" evidence="1">
    <location>
        <begin position="1"/>
        <end position="19"/>
    </location>
</feature>
<dbReference type="Proteomes" id="UP000266673">
    <property type="component" value="Unassembled WGS sequence"/>
</dbReference>
<proteinExistence type="predicted"/>
<sequence length="150" mass="16825">MKNLIFVFILYATLLTVNAVPHQFDKRATTFIPCPDDLPSPNVIMTPDPLVAGQSARFNVSGTLYNDLVANIADLRIRFIDSTRKTLIVNPYYQLFNESFPRFTPFSIVAQKVDVPSNLTSKYTIEVVIEAKELDDIYGCSMADGKKINS</sequence>
<keyword evidence="3" id="KW-1185">Reference proteome</keyword>
<comment type="caution">
    <text evidence="2">The sequence shown here is derived from an EMBL/GenBank/DDBJ whole genome shotgun (WGS) entry which is preliminary data.</text>
</comment>
<dbReference type="STRING" id="44941.A0A397VYZ2"/>
<name>A0A397VYZ2_9GLOM</name>
<dbReference type="AlphaFoldDB" id="A0A397VYZ2"/>
<protein>
    <recommendedName>
        <fullName evidence="4">MD-2-related lipid-recognition domain-containing protein</fullName>
    </recommendedName>
</protein>